<keyword evidence="1" id="KW-0472">Membrane</keyword>
<evidence type="ECO:0000259" key="2">
    <source>
        <dbReference type="Pfam" id="PF07811"/>
    </source>
</evidence>
<organism evidence="3 4">
    <name type="scientific">Fimbriiglobus ruber</name>
    <dbReference type="NCBI Taxonomy" id="1908690"/>
    <lineage>
        <taxon>Bacteria</taxon>
        <taxon>Pseudomonadati</taxon>
        <taxon>Planctomycetota</taxon>
        <taxon>Planctomycetia</taxon>
        <taxon>Gemmatales</taxon>
        <taxon>Gemmataceae</taxon>
        <taxon>Fimbriiglobus</taxon>
    </lineage>
</organism>
<keyword evidence="1" id="KW-0812">Transmembrane</keyword>
<evidence type="ECO:0000256" key="1">
    <source>
        <dbReference type="SAM" id="Phobius"/>
    </source>
</evidence>
<proteinExistence type="predicted"/>
<gene>
    <name evidence="3" type="ORF">FRUB_04796</name>
</gene>
<accession>A0A225DMP6</accession>
<dbReference type="Pfam" id="PF07811">
    <property type="entry name" value="TadE"/>
    <property type="match status" value="1"/>
</dbReference>
<comment type="caution">
    <text evidence="3">The sequence shown here is derived from an EMBL/GenBank/DDBJ whole genome shotgun (WGS) entry which is preliminary data.</text>
</comment>
<evidence type="ECO:0000313" key="3">
    <source>
        <dbReference type="EMBL" id="OWK40904.1"/>
    </source>
</evidence>
<reference evidence="4" key="1">
    <citation type="submission" date="2017-06" db="EMBL/GenBank/DDBJ databases">
        <title>Genome analysis of Fimbriiglobus ruber SP5, the first member of the order Planctomycetales with confirmed chitinolytic capability.</title>
        <authorList>
            <person name="Ravin N.V."/>
            <person name="Rakitin A.L."/>
            <person name="Ivanova A.A."/>
            <person name="Beletsky A.V."/>
            <person name="Kulichevskaya I.S."/>
            <person name="Mardanov A.V."/>
            <person name="Dedysh S.N."/>
        </authorList>
    </citation>
    <scope>NUCLEOTIDE SEQUENCE [LARGE SCALE GENOMIC DNA]</scope>
    <source>
        <strain evidence="4">SP5</strain>
    </source>
</reference>
<dbReference type="RefSeq" id="WP_088255865.1">
    <property type="nucleotide sequence ID" value="NZ_NIDE01000007.1"/>
</dbReference>
<sequence>MKIATRPRPGARRGVTIVELALLLSIFLMFLFGAFEYCRYLFVLQVTANAARDGARYAAVNVNNATTAWQTATQDTSSPYSASRPAFNVPPVTTESTNVMGGVNQMFVSGTLRIRVYPCDPTSLYASPIVITPLSQTSTGTWNNASFGVPIACQITATFQPMFPNLLYSSQMTNISIIATTNSEG</sequence>
<feature type="transmembrane region" description="Helical" evidence="1">
    <location>
        <begin position="20"/>
        <end position="42"/>
    </location>
</feature>
<dbReference type="Proteomes" id="UP000214646">
    <property type="component" value="Unassembled WGS sequence"/>
</dbReference>
<name>A0A225DMP6_9BACT</name>
<keyword evidence="4" id="KW-1185">Reference proteome</keyword>
<feature type="domain" description="TadE-like" evidence="2">
    <location>
        <begin position="14"/>
        <end position="56"/>
    </location>
</feature>
<protein>
    <recommendedName>
        <fullName evidence="2">TadE-like domain-containing protein</fullName>
    </recommendedName>
</protein>
<dbReference type="InterPro" id="IPR012495">
    <property type="entry name" value="TadE-like_dom"/>
</dbReference>
<evidence type="ECO:0000313" key="4">
    <source>
        <dbReference type="Proteomes" id="UP000214646"/>
    </source>
</evidence>
<dbReference type="OrthoDB" id="287882at2"/>
<dbReference type="AlphaFoldDB" id="A0A225DMP6"/>
<keyword evidence="1" id="KW-1133">Transmembrane helix</keyword>
<dbReference type="EMBL" id="NIDE01000007">
    <property type="protein sequence ID" value="OWK40904.1"/>
    <property type="molecule type" value="Genomic_DNA"/>
</dbReference>